<dbReference type="PROSITE" id="PS50999">
    <property type="entry name" value="COX2_TM"/>
    <property type="match status" value="1"/>
</dbReference>
<protein>
    <recommendedName>
        <fullName evidence="3">cytochrome-c oxidase</fullName>
        <ecNumber evidence="3">7.1.1.9</ecNumber>
    </recommendedName>
    <alternativeName>
        <fullName evidence="13">Cytochrome c oxidase polypeptide II</fullName>
    </alternativeName>
</protein>
<keyword evidence="9" id="KW-0249">Electron transport</keyword>
<keyword evidence="10 15" id="KW-1133">Transmembrane helix</keyword>
<dbReference type="EC" id="7.1.1.9" evidence="3"/>
<comment type="caution">
    <text evidence="18">The sequence shown here is derived from an EMBL/GenBank/DDBJ whole genome shotgun (WGS) entry which is preliminary data.</text>
</comment>
<dbReference type="InterPro" id="IPR008972">
    <property type="entry name" value="Cupredoxin"/>
</dbReference>
<evidence type="ECO:0000256" key="5">
    <source>
        <dbReference type="ARBA" id="ARBA00022660"/>
    </source>
</evidence>
<evidence type="ECO:0000313" key="19">
    <source>
        <dbReference type="Proteomes" id="UP001596447"/>
    </source>
</evidence>
<evidence type="ECO:0000256" key="7">
    <source>
        <dbReference type="ARBA" id="ARBA00022723"/>
    </source>
</evidence>
<evidence type="ECO:0000256" key="1">
    <source>
        <dbReference type="ARBA" id="ARBA00004141"/>
    </source>
</evidence>
<dbReference type="NCBIfam" id="TIGR02866">
    <property type="entry name" value="CoxB"/>
    <property type="match status" value="1"/>
</dbReference>
<evidence type="ECO:0000256" key="10">
    <source>
        <dbReference type="ARBA" id="ARBA00022989"/>
    </source>
</evidence>
<evidence type="ECO:0000256" key="4">
    <source>
        <dbReference type="ARBA" id="ARBA00022448"/>
    </source>
</evidence>
<dbReference type="AlphaFoldDB" id="A0ABD5Z418"/>
<evidence type="ECO:0000256" key="2">
    <source>
        <dbReference type="ARBA" id="ARBA00007866"/>
    </source>
</evidence>
<feature type="domain" description="Cytochrome oxidase subunit II copper A binding" evidence="16">
    <location>
        <begin position="121"/>
        <end position="242"/>
    </location>
</feature>
<dbReference type="SUPFAM" id="SSF49503">
    <property type="entry name" value="Cupredoxins"/>
    <property type="match status" value="1"/>
</dbReference>
<dbReference type="InterPro" id="IPR014222">
    <property type="entry name" value="Cyt_c_oxidase_su2"/>
</dbReference>
<keyword evidence="5" id="KW-0679">Respiratory chain</keyword>
<dbReference type="InterPro" id="IPR002429">
    <property type="entry name" value="CcO_II-like_C"/>
</dbReference>
<feature type="transmembrane region" description="Helical" evidence="15">
    <location>
        <begin position="84"/>
        <end position="103"/>
    </location>
</feature>
<dbReference type="PANTHER" id="PTHR22888:SF9">
    <property type="entry name" value="CYTOCHROME C OXIDASE SUBUNIT 2"/>
    <property type="match status" value="1"/>
</dbReference>
<dbReference type="InterPro" id="IPR001505">
    <property type="entry name" value="Copper_CuA"/>
</dbReference>
<dbReference type="PRINTS" id="PR01166">
    <property type="entry name" value="CYCOXIDASEII"/>
</dbReference>
<dbReference type="GO" id="GO:0004129">
    <property type="term" value="F:cytochrome-c oxidase activity"/>
    <property type="evidence" value="ECO:0007669"/>
    <property type="project" value="UniProtKB-EC"/>
</dbReference>
<feature type="domain" description="Cytochrome oxidase subunit II transmembrane region profile" evidence="17">
    <location>
        <begin position="17"/>
        <end position="110"/>
    </location>
</feature>
<dbReference type="Pfam" id="PF00116">
    <property type="entry name" value="COX2"/>
    <property type="match status" value="1"/>
</dbReference>
<keyword evidence="11" id="KW-0186">Copper</keyword>
<feature type="region of interest" description="Disordered" evidence="14">
    <location>
        <begin position="241"/>
        <end position="277"/>
    </location>
</feature>
<evidence type="ECO:0000256" key="15">
    <source>
        <dbReference type="SAM" id="Phobius"/>
    </source>
</evidence>
<evidence type="ECO:0000256" key="3">
    <source>
        <dbReference type="ARBA" id="ARBA00012949"/>
    </source>
</evidence>
<dbReference type="PROSITE" id="PS00078">
    <property type="entry name" value="COX2"/>
    <property type="match status" value="1"/>
</dbReference>
<evidence type="ECO:0000259" key="16">
    <source>
        <dbReference type="PROSITE" id="PS50857"/>
    </source>
</evidence>
<evidence type="ECO:0000259" key="17">
    <source>
        <dbReference type="PROSITE" id="PS50999"/>
    </source>
</evidence>
<feature type="transmembrane region" description="Helical" evidence="15">
    <location>
        <begin position="42"/>
        <end position="63"/>
    </location>
</feature>
<keyword evidence="19" id="KW-1185">Reference proteome</keyword>
<dbReference type="Proteomes" id="UP001596447">
    <property type="component" value="Unassembled WGS sequence"/>
</dbReference>
<comment type="subcellular location">
    <subcellularLocation>
        <location evidence="1">Membrane</location>
        <topology evidence="1">Multi-pass membrane protein</topology>
    </subcellularLocation>
</comment>
<dbReference type="Gene3D" id="2.60.40.420">
    <property type="entry name" value="Cupredoxins - blue copper proteins"/>
    <property type="match status" value="1"/>
</dbReference>
<dbReference type="InterPro" id="IPR011759">
    <property type="entry name" value="Cyt_c_oxidase_su2_TM_dom"/>
</dbReference>
<dbReference type="GO" id="GO:0016020">
    <property type="term" value="C:membrane"/>
    <property type="evidence" value="ECO:0007669"/>
    <property type="project" value="UniProtKB-SubCell"/>
</dbReference>
<organism evidence="18 19">
    <name type="scientific">Halospeciosus flavus</name>
    <dbReference type="NCBI Taxonomy" id="3032283"/>
    <lineage>
        <taxon>Archaea</taxon>
        <taxon>Methanobacteriati</taxon>
        <taxon>Methanobacteriota</taxon>
        <taxon>Stenosarchaea group</taxon>
        <taxon>Halobacteria</taxon>
        <taxon>Halobacteriales</taxon>
        <taxon>Halobacteriaceae</taxon>
        <taxon>Halospeciosus</taxon>
    </lineage>
</organism>
<evidence type="ECO:0000256" key="8">
    <source>
        <dbReference type="ARBA" id="ARBA00022967"/>
    </source>
</evidence>
<dbReference type="GO" id="GO:0046872">
    <property type="term" value="F:metal ion binding"/>
    <property type="evidence" value="ECO:0007669"/>
    <property type="project" value="UniProtKB-KW"/>
</dbReference>
<keyword evidence="4" id="KW-0813">Transport</keyword>
<keyword evidence="12 15" id="KW-0472">Membrane</keyword>
<dbReference type="PROSITE" id="PS50857">
    <property type="entry name" value="COX2_CUA"/>
    <property type="match status" value="1"/>
</dbReference>
<keyword evidence="8" id="KW-1278">Translocase</keyword>
<dbReference type="RefSeq" id="WP_279529893.1">
    <property type="nucleotide sequence ID" value="NZ_CP122312.1"/>
</dbReference>
<evidence type="ECO:0000256" key="13">
    <source>
        <dbReference type="ARBA" id="ARBA00031389"/>
    </source>
</evidence>
<dbReference type="InterPro" id="IPR045187">
    <property type="entry name" value="CcO_II"/>
</dbReference>
<proteinExistence type="inferred from homology"/>
<evidence type="ECO:0000256" key="9">
    <source>
        <dbReference type="ARBA" id="ARBA00022982"/>
    </source>
</evidence>
<accession>A0ABD5Z418</accession>
<dbReference type="SUPFAM" id="SSF81464">
    <property type="entry name" value="Cytochrome c oxidase subunit II-like, transmembrane region"/>
    <property type="match status" value="1"/>
</dbReference>
<evidence type="ECO:0000256" key="12">
    <source>
        <dbReference type="ARBA" id="ARBA00023136"/>
    </source>
</evidence>
<dbReference type="EMBL" id="JBHTAR010000011">
    <property type="protein sequence ID" value="MFC7199972.1"/>
    <property type="molecule type" value="Genomic_DNA"/>
</dbReference>
<name>A0ABD5Z418_9EURY</name>
<dbReference type="InterPro" id="IPR036257">
    <property type="entry name" value="Cyt_c_oxidase_su2_TM_sf"/>
</dbReference>
<dbReference type="Pfam" id="PF02790">
    <property type="entry name" value="COX2_TM"/>
    <property type="match status" value="1"/>
</dbReference>
<evidence type="ECO:0000256" key="6">
    <source>
        <dbReference type="ARBA" id="ARBA00022692"/>
    </source>
</evidence>
<evidence type="ECO:0000256" key="11">
    <source>
        <dbReference type="ARBA" id="ARBA00023008"/>
    </source>
</evidence>
<evidence type="ECO:0000313" key="18">
    <source>
        <dbReference type="EMBL" id="MFC7199972.1"/>
    </source>
</evidence>
<keyword evidence="7" id="KW-0479">Metal-binding</keyword>
<reference evidence="18 19" key="1">
    <citation type="journal article" date="2019" name="Int. J. Syst. Evol. Microbiol.">
        <title>The Global Catalogue of Microorganisms (GCM) 10K type strain sequencing project: providing services to taxonomists for standard genome sequencing and annotation.</title>
        <authorList>
            <consortium name="The Broad Institute Genomics Platform"/>
            <consortium name="The Broad Institute Genome Sequencing Center for Infectious Disease"/>
            <person name="Wu L."/>
            <person name="Ma J."/>
        </authorList>
    </citation>
    <scope>NUCLEOTIDE SEQUENCE [LARGE SCALE GENOMIC DNA]</scope>
    <source>
        <strain evidence="18 19">XZGYJ-43</strain>
    </source>
</reference>
<keyword evidence="6 15" id="KW-0812">Transmembrane</keyword>
<dbReference type="PANTHER" id="PTHR22888">
    <property type="entry name" value="CYTOCHROME C OXIDASE, SUBUNIT II"/>
    <property type="match status" value="1"/>
</dbReference>
<dbReference type="Gene3D" id="1.10.287.90">
    <property type="match status" value="1"/>
</dbReference>
<comment type="similarity">
    <text evidence="2">Belongs to the cytochrome c oxidase subunit 2 family.</text>
</comment>
<feature type="compositionally biased region" description="Low complexity" evidence="14">
    <location>
        <begin position="245"/>
        <end position="277"/>
    </location>
</feature>
<sequence length="277" mass="29623">MRGKRYALFFSALAAFLVAGVSPAAAEPLSNTARYIDNVSNLLLAAALPITLLVEGILAYVVWKFRKTEEAKPTKENRRLEITWTVATAVVLLFVGVAAYGAMAQPSVTATQTTYQNAVDDGAVQVDIIGVQWYWKAEYPEHNISYTANMQDKPIVVPAERQLAIMTTATDVIHAVHIPALKLKKDSIPGQKNYIVTTINSEAIRDDPYVLYCAEFCGAGHSNMLAGFKVVSQQEYQNWVEQQTSSGSGSGASSGSSGTANNSSASVAAPSAGQLAA</sequence>
<gene>
    <name evidence="18" type="primary">coxB</name>
    <name evidence="18" type="ORF">ACFQJ9_11235</name>
</gene>
<evidence type="ECO:0000256" key="14">
    <source>
        <dbReference type="SAM" id="MobiDB-lite"/>
    </source>
</evidence>